<organism evidence="1 2">
    <name type="scientific">Leptospira terpstrae serovar Hualin str. LT 11-33 = ATCC 700639</name>
    <dbReference type="NCBI Taxonomy" id="1257025"/>
    <lineage>
        <taxon>Bacteria</taxon>
        <taxon>Pseudomonadati</taxon>
        <taxon>Spirochaetota</taxon>
        <taxon>Spirochaetia</taxon>
        <taxon>Leptospirales</taxon>
        <taxon>Leptospiraceae</taxon>
        <taxon>Leptospira</taxon>
    </lineage>
</organism>
<dbReference type="PROSITE" id="PS51257">
    <property type="entry name" value="PROKAR_LIPOPROTEIN"/>
    <property type="match status" value="1"/>
</dbReference>
<keyword evidence="2" id="KW-1185">Reference proteome</keyword>
<accession>N1W2G2</accession>
<evidence type="ECO:0008006" key="3">
    <source>
        <dbReference type="Google" id="ProtNLM"/>
    </source>
</evidence>
<proteinExistence type="predicted"/>
<protein>
    <recommendedName>
        <fullName evidence="3">Lipoprotein</fullName>
    </recommendedName>
</protein>
<sequence>MKSFIIYILLFFVGCATFTDYKPEYKEVVFEEKQNKTSSVVLNLKYKMSLNESPADSNVRVEKDLRGKIEVILKESSMFKEVKSGLDIADIKLDIEIVNRGEANLFLAFMTGFTFFLLPSHAVDNLDLKYKFTTNKGQLVKEYQREVTYDTWFHITLIPLTPFMFPFTNFYKGIGNVTRSVLAEAKKDGIIN</sequence>
<reference evidence="1" key="1">
    <citation type="submission" date="2013-03" db="EMBL/GenBank/DDBJ databases">
        <authorList>
            <person name="Harkins D.M."/>
            <person name="Durkin A.S."/>
            <person name="Brinkac L.M."/>
            <person name="Haft D.H."/>
            <person name="Selengut J.D."/>
            <person name="Sanka R."/>
            <person name="DePew J."/>
            <person name="Purushe J."/>
            <person name="Hartskeerl R.A."/>
            <person name="Ahmed A."/>
            <person name="van der Linden H."/>
            <person name="Goris M.G.A."/>
            <person name="Vinetz J.M."/>
            <person name="Sutton G.G."/>
            <person name="Nierman W.C."/>
            <person name="Fouts D.E."/>
        </authorList>
    </citation>
    <scope>NUCLEOTIDE SEQUENCE [LARGE SCALE GENOMIC DNA]</scope>
    <source>
        <strain evidence="1">LT 11-33</strain>
    </source>
</reference>
<dbReference type="AlphaFoldDB" id="N1W2G2"/>
<name>N1W2G2_9LEPT</name>
<comment type="caution">
    <text evidence="1">The sequence shown here is derived from an EMBL/GenBank/DDBJ whole genome shotgun (WGS) entry which is preliminary data.</text>
</comment>
<dbReference type="RefSeq" id="WP_002971828.1">
    <property type="nucleotide sequence ID" value="NZ_AOGW02000002.1"/>
</dbReference>
<dbReference type="OrthoDB" id="341733at2"/>
<dbReference type="EMBL" id="AOGW02000002">
    <property type="protein sequence ID" value="EMY63460.1"/>
    <property type="molecule type" value="Genomic_DNA"/>
</dbReference>
<dbReference type="Proteomes" id="UP000012371">
    <property type="component" value="Unassembled WGS sequence"/>
</dbReference>
<gene>
    <name evidence="1" type="ORF">LEP1GSC203_2842</name>
</gene>
<evidence type="ECO:0000313" key="1">
    <source>
        <dbReference type="EMBL" id="EMY63460.1"/>
    </source>
</evidence>
<evidence type="ECO:0000313" key="2">
    <source>
        <dbReference type="Proteomes" id="UP000012371"/>
    </source>
</evidence>